<accession>A0AAD5V4Y5</accession>
<keyword evidence="3" id="KW-1133">Transmembrane helix</keyword>
<organism evidence="4 5">
    <name type="scientific">Meripilus lineatus</name>
    <dbReference type="NCBI Taxonomy" id="2056292"/>
    <lineage>
        <taxon>Eukaryota</taxon>
        <taxon>Fungi</taxon>
        <taxon>Dikarya</taxon>
        <taxon>Basidiomycota</taxon>
        <taxon>Agaricomycotina</taxon>
        <taxon>Agaricomycetes</taxon>
        <taxon>Polyporales</taxon>
        <taxon>Meripilaceae</taxon>
        <taxon>Meripilus</taxon>
    </lineage>
</organism>
<dbReference type="Proteomes" id="UP001212997">
    <property type="component" value="Unassembled WGS sequence"/>
</dbReference>
<evidence type="ECO:0000313" key="5">
    <source>
        <dbReference type="Proteomes" id="UP001212997"/>
    </source>
</evidence>
<name>A0AAD5V4Y5_9APHY</name>
<dbReference type="AlphaFoldDB" id="A0AAD5V4Y5"/>
<feature type="coiled-coil region" evidence="1">
    <location>
        <begin position="194"/>
        <end position="221"/>
    </location>
</feature>
<sequence>MPRRDTYNHGVNHPSSRISQHGYNNRNNAQCYASPPPSYRTSTMPTYNQTAPFDTTPLIGQVKKRPIDPITMLHFKYRVLIILGSIMVFSLMWRTLRENTSLNSRLTEALHPEAIKLRDELWKQEETEHKLDVVRWRKEDLQLHKDREQARLKWDEKEHALEVRYNRSKIEWSKKEAALRSEHERQKSVWEKEFERYLRDKQNWEIERREAEEERQRQEKLRRWLGIGWDTPFGHACTSYGTRPYNARLVNVPSYMDPVQVCAEMPIQFHGRTIDKPVWCERLQNGEVHGHWMVDFEEVLCQPYWNTPEDKGCVGYKSGLRVSNILRIQALTDVWLDAARIALSCSPLGMVSRITFLDVRLNSARHQRTGCDPESLRGLGTSDPVTLKSVLAESRPGYSLQKGMVGIFDVKDSNCR</sequence>
<feature type="region of interest" description="Disordered" evidence="2">
    <location>
        <begin position="1"/>
        <end position="42"/>
    </location>
</feature>
<reference evidence="4" key="1">
    <citation type="submission" date="2022-07" db="EMBL/GenBank/DDBJ databases">
        <title>Genome Sequence of Physisporinus lineatus.</title>
        <authorList>
            <person name="Buettner E."/>
        </authorList>
    </citation>
    <scope>NUCLEOTIDE SEQUENCE</scope>
    <source>
        <strain evidence="4">VT162</strain>
    </source>
</reference>
<evidence type="ECO:0000256" key="2">
    <source>
        <dbReference type="SAM" id="MobiDB-lite"/>
    </source>
</evidence>
<dbReference type="EMBL" id="JANAWD010000175">
    <property type="protein sequence ID" value="KAJ3484803.1"/>
    <property type="molecule type" value="Genomic_DNA"/>
</dbReference>
<keyword evidence="3" id="KW-0812">Transmembrane</keyword>
<keyword evidence="1" id="KW-0175">Coiled coil</keyword>
<evidence type="ECO:0000256" key="3">
    <source>
        <dbReference type="SAM" id="Phobius"/>
    </source>
</evidence>
<proteinExistence type="predicted"/>
<protein>
    <submittedName>
        <fullName evidence="4">Uncharacterized protein</fullName>
    </submittedName>
</protein>
<evidence type="ECO:0000256" key="1">
    <source>
        <dbReference type="SAM" id="Coils"/>
    </source>
</evidence>
<keyword evidence="3" id="KW-0472">Membrane</keyword>
<evidence type="ECO:0000313" key="4">
    <source>
        <dbReference type="EMBL" id="KAJ3484803.1"/>
    </source>
</evidence>
<feature type="compositionally biased region" description="Polar residues" evidence="2">
    <location>
        <begin position="13"/>
        <end position="31"/>
    </location>
</feature>
<keyword evidence="5" id="KW-1185">Reference proteome</keyword>
<feature type="transmembrane region" description="Helical" evidence="3">
    <location>
        <begin position="75"/>
        <end position="93"/>
    </location>
</feature>
<comment type="caution">
    <text evidence="4">The sequence shown here is derived from an EMBL/GenBank/DDBJ whole genome shotgun (WGS) entry which is preliminary data.</text>
</comment>
<gene>
    <name evidence="4" type="ORF">NLI96_g5382</name>
</gene>